<evidence type="ECO:0000313" key="3">
    <source>
        <dbReference type="Proteomes" id="UP000070700"/>
    </source>
</evidence>
<sequence>MISAITYSVVLVLLAGQFVAGLPELLAKKDPTCGPTVATVSHVTTITVESILTIPHACYTHTVTTKHHGSGCPDVSTCGPHADCIMLSTETVTLPANDLCCPTTPTVAVQGPCPTCQKGCLTNTVTEYLTGDPASLAKKEAAITPCTKVIFMSETMVLGPTKTVHPLTSTSTVYVPCGGCQLMTSNIGGIGPEISFSATITDPSTATSTAWVCM</sequence>
<dbReference type="EMBL" id="KQ947416">
    <property type="protein sequence ID" value="KUJ16229.1"/>
    <property type="molecule type" value="Genomic_DNA"/>
</dbReference>
<accession>A0A194X7Z2</accession>
<dbReference type="AlphaFoldDB" id="A0A194X7Z2"/>
<dbReference type="OrthoDB" id="3546586at2759"/>
<dbReference type="KEGG" id="psco:LY89DRAFT_77765"/>
<name>A0A194X7Z2_MOLSC</name>
<reference evidence="2 3" key="1">
    <citation type="submission" date="2015-10" db="EMBL/GenBank/DDBJ databases">
        <title>Full genome of DAOMC 229536 Phialocephala scopiformis, a fungal endophyte of spruce producing the potent anti-insectan compound rugulosin.</title>
        <authorList>
            <consortium name="DOE Joint Genome Institute"/>
            <person name="Walker A.K."/>
            <person name="Frasz S.L."/>
            <person name="Seifert K.A."/>
            <person name="Miller J.D."/>
            <person name="Mondo S.J."/>
            <person name="Labutti K."/>
            <person name="Lipzen A."/>
            <person name="Dockter R."/>
            <person name="Kennedy M."/>
            <person name="Grigoriev I.V."/>
            <person name="Spatafora J.W."/>
        </authorList>
    </citation>
    <scope>NUCLEOTIDE SEQUENCE [LARGE SCALE GENOMIC DNA]</scope>
    <source>
        <strain evidence="2 3">CBS 120377</strain>
    </source>
</reference>
<protein>
    <submittedName>
        <fullName evidence="2">Uncharacterized protein</fullName>
    </submittedName>
</protein>
<feature type="chain" id="PRO_5008267998" evidence="1">
    <location>
        <begin position="22"/>
        <end position="214"/>
    </location>
</feature>
<dbReference type="RefSeq" id="XP_018070584.1">
    <property type="nucleotide sequence ID" value="XM_018222152.1"/>
</dbReference>
<proteinExistence type="predicted"/>
<keyword evidence="1" id="KW-0732">Signal</keyword>
<keyword evidence="3" id="KW-1185">Reference proteome</keyword>
<dbReference type="GeneID" id="28831878"/>
<evidence type="ECO:0000256" key="1">
    <source>
        <dbReference type="SAM" id="SignalP"/>
    </source>
</evidence>
<feature type="signal peptide" evidence="1">
    <location>
        <begin position="1"/>
        <end position="21"/>
    </location>
</feature>
<evidence type="ECO:0000313" key="2">
    <source>
        <dbReference type="EMBL" id="KUJ16229.1"/>
    </source>
</evidence>
<organism evidence="2 3">
    <name type="scientific">Mollisia scopiformis</name>
    <name type="common">Conifer needle endophyte fungus</name>
    <name type="synonym">Phialocephala scopiformis</name>
    <dbReference type="NCBI Taxonomy" id="149040"/>
    <lineage>
        <taxon>Eukaryota</taxon>
        <taxon>Fungi</taxon>
        <taxon>Dikarya</taxon>
        <taxon>Ascomycota</taxon>
        <taxon>Pezizomycotina</taxon>
        <taxon>Leotiomycetes</taxon>
        <taxon>Helotiales</taxon>
        <taxon>Mollisiaceae</taxon>
        <taxon>Mollisia</taxon>
    </lineage>
</organism>
<dbReference type="InParanoid" id="A0A194X7Z2"/>
<gene>
    <name evidence="2" type="ORF">LY89DRAFT_77765</name>
</gene>
<dbReference type="Proteomes" id="UP000070700">
    <property type="component" value="Unassembled WGS sequence"/>
</dbReference>